<dbReference type="PANTHER" id="PTHR15039">
    <property type="entry name" value="DOLICHOL PHOSPHATE-MANNOSE BIOSYNTHESIS REGULATORY PROTEIN"/>
    <property type="match status" value="1"/>
</dbReference>
<feature type="transmembrane region" description="Helical" evidence="10">
    <location>
        <begin position="34"/>
        <end position="55"/>
    </location>
</feature>
<evidence type="ECO:0000313" key="11">
    <source>
        <dbReference type="EMBL" id="CAH1787947.1"/>
    </source>
</evidence>
<evidence type="ECO:0000256" key="10">
    <source>
        <dbReference type="RuleBase" id="RU365084"/>
    </source>
</evidence>
<dbReference type="OrthoDB" id="311279at2759"/>
<comment type="pathway">
    <text evidence="10">Protein modification; protein glycosylation.</text>
</comment>
<sequence>FRHESKTNFTSSVINNKISTLRVGKMVAGLDQTVGMAMMGFAGAIFAYYTIWVIVLPFVDADHIVHQYFLPRMYAVTLPLLAGVALLAFIGAFVLYMTNKSKKPKEKSS</sequence>
<evidence type="ECO:0000256" key="4">
    <source>
        <dbReference type="ARBA" id="ARBA00022692"/>
    </source>
</evidence>
<dbReference type="GO" id="GO:0006506">
    <property type="term" value="P:GPI anchor biosynthetic process"/>
    <property type="evidence" value="ECO:0007669"/>
    <property type="project" value="TreeGrafter"/>
</dbReference>
<organism evidence="11 12">
    <name type="scientific">Owenia fusiformis</name>
    <name type="common">Polychaete worm</name>
    <dbReference type="NCBI Taxonomy" id="6347"/>
    <lineage>
        <taxon>Eukaryota</taxon>
        <taxon>Metazoa</taxon>
        <taxon>Spiralia</taxon>
        <taxon>Lophotrochozoa</taxon>
        <taxon>Annelida</taxon>
        <taxon>Polychaeta</taxon>
        <taxon>Sedentaria</taxon>
        <taxon>Canalipalpata</taxon>
        <taxon>Sabellida</taxon>
        <taxon>Oweniida</taxon>
        <taxon>Oweniidae</taxon>
        <taxon>Owenia</taxon>
    </lineage>
</organism>
<comment type="subunit">
    <text evidence="9">Component of the dolichol-phosphate mannose (DPM) synthase complex composed of DPM1, DPM2 and DPM3; in the complex interacts directly with DPM3. Component of the glycosylphosphatidylinositol-N-acetylglucosaminyltransferase (GPI-GnT) complex composed at least by PIGA, PIGC, PIGH, PIGP, PIGQ, PIGY and DPM2. Interacts with PIGA, PIGC and PIGQ.</text>
</comment>
<keyword evidence="7 10" id="KW-0472">Membrane</keyword>
<evidence type="ECO:0000256" key="3">
    <source>
        <dbReference type="ARBA" id="ARBA00018157"/>
    </source>
</evidence>
<reference evidence="11" key="1">
    <citation type="submission" date="2022-03" db="EMBL/GenBank/DDBJ databases">
        <authorList>
            <person name="Martin C."/>
        </authorList>
    </citation>
    <scope>NUCLEOTIDE SEQUENCE</scope>
</reference>
<keyword evidence="12" id="KW-1185">Reference proteome</keyword>
<dbReference type="InterPro" id="IPR009914">
    <property type="entry name" value="DPM2"/>
</dbReference>
<comment type="similarity">
    <text evidence="2 10">Belongs to the DPM2 family.</text>
</comment>
<evidence type="ECO:0000313" key="12">
    <source>
        <dbReference type="Proteomes" id="UP000749559"/>
    </source>
</evidence>
<evidence type="ECO:0000256" key="6">
    <source>
        <dbReference type="ARBA" id="ARBA00022989"/>
    </source>
</evidence>
<evidence type="ECO:0000256" key="7">
    <source>
        <dbReference type="ARBA" id="ARBA00023136"/>
    </source>
</evidence>
<evidence type="ECO:0000256" key="2">
    <source>
        <dbReference type="ARBA" id="ARBA00005478"/>
    </source>
</evidence>
<dbReference type="GO" id="GO:0180047">
    <property type="term" value="P:dolichol phosphate mannose biosynthetic process"/>
    <property type="evidence" value="ECO:0007669"/>
    <property type="project" value="InterPro"/>
</dbReference>
<feature type="transmembrane region" description="Helical" evidence="10">
    <location>
        <begin position="75"/>
        <end position="97"/>
    </location>
</feature>
<dbReference type="PANTHER" id="PTHR15039:SF11">
    <property type="entry name" value="DOLICHOL PHOSPHATE-MANNOSE BIOSYNTHESIS REGULATORY PROTEIN"/>
    <property type="match status" value="1"/>
</dbReference>
<evidence type="ECO:0000256" key="5">
    <source>
        <dbReference type="ARBA" id="ARBA00022824"/>
    </source>
</evidence>
<accession>A0A8J1YDB4</accession>
<protein>
    <recommendedName>
        <fullName evidence="3 10">Dolichol phosphate-mannose biosynthesis regulatory protein</fullName>
    </recommendedName>
</protein>
<dbReference type="Pfam" id="PF07297">
    <property type="entry name" value="DPM2"/>
    <property type="match status" value="1"/>
</dbReference>
<dbReference type="GO" id="GO:0033185">
    <property type="term" value="C:dolichol-phosphate-mannose synthase complex"/>
    <property type="evidence" value="ECO:0007669"/>
    <property type="project" value="TreeGrafter"/>
</dbReference>
<gene>
    <name evidence="11" type="ORF">OFUS_LOCUS13561</name>
</gene>
<feature type="non-terminal residue" evidence="11">
    <location>
        <position position="109"/>
    </location>
</feature>
<keyword evidence="6 10" id="KW-1133">Transmembrane helix</keyword>
<comment type="caution">
    <text evidence="11">The sequence shown here is derived from an EMBL/GenBank/DDBJ whole genome shotgun (WGS) entry which is preliminary data.</text>
</comment>
<comment type="subcellular location">
    <subcellularLocation>
        <location evidence="1 10">Endoplasmic reticulum membrane</location>
        <topology evidence="1 10">Multi-pass membrane protein</topology>
    </subcellularLocation>
</comment>
<dbReference type="GO" id="GO:0005789">
    <property type="term" value="C:endoplasmic reticulum membrane"/>
    <property type="evidence" value="ECO:0007669"/>
    <property type="project" value="UniProtKB-SubCell"/>
</dbReference>
<dbReference type="AlphaFoldDB" id="A0A8J1YDB4"/>
<dbReference type="UniPathway" id="UPA00378"/>
<dbReference type="EMBL" id="CAIIXF020000006">
    <property type="protein sequence ID" value="CAH1787947.1"/>
    <property type="molecule type" value="Genomic_DNA"/>
</dbReference>
<evidence type="ECO:0000256" key="8">
    <source>
        <dbReference type="ARBA" id="ARBA00045174"/>
    </source>
</evidence>
<name>A0A8J1YDB4_OWEFU</name>
<keyword evidence="5 10" id="KW-0256">Endoplasmic reticulum</keyword>
<comment type="function">
    <text evidence="10">Regulatory subunit of the dolichol-phosphate mannose (DPM) synthase complex; essential for the ER localization.</text>
</comment>
<dbReference type="GO" id="GO:0030234">
    <property type="term" value="F:enzyme regulator activity"/>
    <property type="evidence" value="ECO:0007669"/>
    <property type="project" value="UniProtKB-UniRule"/>
</dbReference>
<evidence type="ECO:0000256" key="9">
    <source>
        <dbReference type="ARBA" id="ARBA00046896"/>
    </source>
</evidence>
<keyword evidence="4 10" id="KW-0812">Transmembrane</keyword>
<evidence type="ECO:0000256" key="1">
    <source>
        <dbReference type="ARBA" id="ARBA00004477"/>
    </source>
</evidence>
<dbReference type="Proteomes" id="UP000749559">
    <property type="component" value="Unassembled WGS sequence"/>
</dbReference>
<comment type="function">
    <text evidence="8">Regulates the biosynthesis of dolichol phosphate-mannose. Regulatory subunit of the dolichol-phosphate mannose (DPM) synthase complex; essential for the ER localization and stable expression of DPM1. Part of the glycosylphosphatidylinositol-N-acetylglucosaminyltransferase (GPI-GnT) complex that catalyzes the transfer of N-acetylglucosamine from UDP-N-acetylglucosamine to phosphatidylinositol and participates in the first step of GPI biosynthesis. May act by regulating the GPI-GNT complex.</text>
</comment>
<proteinExistence type="inferred from homology"/>